<organism evidence="1">
    <name type="scientific">Solanum chilense</name>
    <name type="common">Tomato</name>
    <name type="synonym">Lycopersicon chilense</name>
    <dbReference type="NCBI Taxonomy" id="4083"/>
    <lineage>
        <taxon>Eukaryota</taxon>
        <taxon>Viridiplantae</taxon>
        <taxon>Streptophyta</taxon>
        <taxon>Embryophyta</taxon>
        <taxon>Tracheophyta</taxon>
        <taxon>Spermatophyta</taxon>
        <taxon>Magnoliopsida</taxon>
        <taxon>eudicotyledons</taxon>
        <taxon>Gunneridae</taxon>
        <taxon>Pentapetalae</taxon>
        <taxon>asterids</taxon>
        <taxon>lamiids</taxon>
        <taxon>Solanales</taxon>
        <taxon>Solanaceae</taxon>
        <taxon>Solanoideae</taxon>
        <taxon>Solaneae</taxon>
        <taxon>Solanum</taxon>
        <taxon>Solanum subgen. Lycopersicon</taxon>
    </lineage>
</organism>
<comment type="caution">
    <text evidence="1">The sequence shown here is derived from an EMBL/GenBank/DDBJ whole genome shotgun (WGS) entry which is preliminary data.</text>
</comment>
<protein>
    <submittedName>
        <fullName evidence="1">Uncharacterized protein</fullName>
    </submittedName>
</protein>
<proteinExistence type="predicted"/>
<evidence type="ECO:0000313" key="1">
    <source>
        <dbReference type="EMBL" id="TMW97458.1"/>
    </source>
</evidence>
<gene>
    <name evidence="1" type="ORF">EJD97_005435</name>
</gene>
<accession>A0A6N2BUC7</accession>
<reference evidence="1" key="1">
    <citation type="submission" date="2019-05" db="EMBL/GenBank/DDBJ databases">
        <title>The de novo reference genome and transcriptome assemblies of the wild tomato species Solanum chilense.</title>
        <authorList>
            <person name="Stam R."/>
            <person name="Nosenko T."/>
            <person name="Hoerger A.C."/>
            <person name="Stephan W."/>
            <person name="Seidel M.A."/>
            <person name="Kuhn J.M.M."/>
            <person name="Haberer G."/>
            <person name="Tellier A."/>
        </authorList>
    </citation>
    <scope>NUCLEOTIDE SEQUENCE</scope>
    <source>
        <tissue evidence="1">Mature leaves</tissue>
    </source>
</reference>
<sequence>MARARKTSYFTLALFVYLLIITTQLISCVNCRSLREKSPKNIVAAASQDDDKGRAEIVKRSRQSSVKNMAFIMVSGPSRKGPGH</sequence>
<name>A0A6N2BUC7_SOLCI</name>
<dbReference type="AlphaFoldDB" id="A0A6N2BUC7"/>
<dbReference type="EMBL" id="RXGB01001799">
    <property type="protein sequence ID" value="TMW97458.1"/>
    <property type="molecule type" value="Genomic_DNA"/>
</dbReference>